<name>A0AAN6P9F0_9PEZI</name>
<protein>
    <submittedName>
        <fullName evidence="2">Uncharacterized protein</fullName>
    </submittedName>
</protein>
<feature type="compositionally biased region" description="Polar residues" evidence="1">
    <location>
        <begin position="67"/>
        <end position="77"/>
    </location>
</feature>
<evidence type="ECO:0000313" key="2">
    <source>
        <dbReference type="EMBL" id="KAK4034201.1"/>
    </source>
</evidence>
<sequence>MGSNFNADEINHFLQQLGHPTHQHGQAPYFGYGHDPRWAPPVTAGHLLDDSEYSQYDDAQSEYTTVSAARSETTTIRSAAPPSLFSSAGRSTATRLTTPSRGPGVPGMSFVEQFHTPGVGPSRADQILWCEFAGLMDCRATFGLDDEARWIQHHIDHLGDDFPQALMCWFCDHVPFVAAGPADAFANFDERMQHVRGHIFSDHRWTSENTRPDFYVVAHLYERGLLSERMYRHAMSFNETPPAYRLPGEHEHAPSHRQPLGQRMQGQFHDLDRERRHRQRERQGHGRRR</sequence>
<feature type="region of interest" description="Disordered" evidence="1">
    <location>
        <begin position="242"/>
        <end position="289"/>
    </location>
</feature>
<feature type="region of interest" description="Disordered" evidence="1">
    <location>
        <begin position="67"/>
        <end position="105"/>
    </location>
</feature>
<accession>A0AAN6P9F0</accession>
<gene>
    <name evidence="2" type="ORF">C8A01DRAFT_39332</name>
</gene>
<feature type="compositionally biased region" description="Polar residues" evidence="1">
    <location>
        <begin position="84"/>
        <end position="100"/>
    </location>
</feature>
<comment type="caution">
    <text evidence="2">The sequence shown here is derived from an EMBL/GenBank/DDBJ whole genome shotgun (WGS) entry which is preliminary data.</text>
</comment>
<evidence type="ECO:0000256" key="1">
    <source>
        <dbReference type="SAM" id="MobiDB-lite"/>
    </source>
</evidence>
<dbReference type="EMBL" id="MU854490">
    <property type="protein sequence ID" value="KAK4034201.1"/>
    <property type="molecule type" value="Genomic_DNA"/>
</dbReference>
<organism evidence="2 3">
    <name type="scientific">Parachaetomium inaequale</name>
    <dbReference type="NCBI Taxonomy" id="2588326"/>
    <lineage>
        <taxon>Eukaryota</taxon>
        <taxon>Fungi</taxon>
        <taxon>Dikarya</taxon>
        <taxon>Ascomycota</taxon>
        <taxon>Pezizomycotina</taxon>
        <taxon>Sordariomycetes</taxon>
        <taxon>Sordariomycetidae</taxon>
        <taxon>Sordariales</taxon>
        <taxon>Chaetomiaceae</taxon>
        <taxon>Parachaetomium</taxon>
    </lineage>
</organism>
<reference evidence="3" key="1">
    <citation type="journal article" date="2023" name="Mol. Phylogenet. Evol.">
        <title>Genome-scale phylogeny and comparative genomics of the fungal order Sordariales.</title>
        <authorList>
            <person name="Hensen N."/>
            <person name="Bonometti L."/>
            <person name="Westerberg I."/>
            <person name="Brannstrom I.O."/>
            <person name="Guillou S."/>
            <person name="Cros-Aarteil S."/>
            <person name="Calhoun S."/>
            <person name="Haridas S."/>
            <person name="Kuo A."/>
            <person name="Mondo S."/>
            <person name="Pangilinan J."/>
            <person name="Riley R."/>
            <person name="LaButti K."/>
            <person name="Andreopoulos B."/>
            <person name="Lipzen A."/>
            <person name="Chen C."/>
            <person name="Yan M."/>
            <person name="Daum C."/>
            <person name="Ng V."/>
            <person name="Clum A."/>
            <person name="Steindorff A."/>
            <person name="Ohm R.A."/>
            <person name="Martin F."/>
            <person name="Silar P."/>
            <person name="Natvig D.O."/>
            <person name="Lalanne C."/>
            <person name="Gautier V."/>
            <person name="Ament-Velasquez S.L."/>
            <person name="Kruys A."/>
            <person name="Hutchinson M.I."/>
            <person name="Powell A.J."/>
            <person name="Barry K."/>
            <person name="Miller A.N."/>
            <person name="Grigoriev I.V."/>
            <person name="Debuchy R."/>
            <person name="Gladieux P."/>
            <person name="Hiltunen Thoren M."/>
            <person name="Johannesson H."/>
        </authorList>
    </citation>
    <scope>NUCLEOTIDE SEQUENCE [LARGE SCALE GENOMIC DNA]</scope>
    <source>
        <strain evidence="3">CBS 284.82</strain>
    </source>
</reference>
<feature type="compositionally biased region" description="Basic residues" evidence="1">
    <location>
        <begin position="275"/>
        <end position="289"/>
    </location>
</feature>
<dbReference type="AlphaFoldDB" id="A0AAN6P9F0"/>
<keyword evidence="3" id="KW-1185">Reference proteome</keyword>
<dbReference type="Proteomes" id="UP001303115">
    <property type="component" value="Unassembled WGS sequence"/>
</dbReference>
<proteinExistence type="predicted"/>
<evidence type="ECO:0000313" key="3">
    <source>
        <dbReference type="Proteomes" id="UP001303115"/>
    </source>
</evidence>